<evidence type="ECO:0000256" key="4">
    <source>
        <dbReference type="ARBA" id="ARBA00023163"/>
    </source>
</evidence>
<keyword evidence="5" id="KW-0539">Nucleus</keyword>
<dbReference type="PANTHER" id="PTHR31845:SF6">
    <property type="entry name" value="TRANSCRIPTION FACTOR SEF1-RELATED"/>
    <property type="match status" value="1"/>
</dbReference>
<dbReference type="STRING" id="984485.A0A1E4RIH6"/>
<name>A0A1E4RIH6_9ASCO</name>
<dbReference type="Gene3D" id="4.10.240.10">
    <property type="entry name" value="Zn(2)-C6 fungal-type DNA-binding domain"/>
    <property type="match status" value="1"/>
</dbReference>
<proteinExistence type="predicted"/>
<dbReference type="AlphaFoldDB" id="A0A1E4RIH6"/>
<dbReference type="SUPFAM" id="SSF57701">
    <property type="entry name" value="Zn2/Cys6 DNA-binding domain"/>
    <property type="match status" value="1"/>
</dbReference>
<dbReference type="GO" id="GO:0008270">
    <property type="term" value="F:zinc ion binding"/>
    <property type="evidence" value="ECO:0007669"/>
    <property type="project" value="InterPro"/>
</dbReference>
<evidence type="ECO:0000313" key="8">
    <source>
        <dbReference type="Proteomes" id="UP000095085"/>
    </source>
</evidence>
<evidence type="ECO:0000256" key="2">
    <source>
        <dbReference type="ARBA" id="ARBA00023015"/>
    </source>
</evidence>
<dbReference type="GO" id="GO:0000976">
    <property type="term" value="F:transcription cis-regulatory region binding"/>
    <property type="evidence" value="ECO:0007669"/>
    <property type="project" value="TreeGrafter"/>
</dbReference>
<dbReference type="GO" id="GO:0005634">
    <property type="term" value="C:nucleus"/>
    <property type="evidence" value="ECO:0007669"/>
    <property type="project" value="UniProtKB-SubCell"/>
</dbReference>
<evidence type="ECO:0000256" key="1">
    <source>
        <dbReference type="ARBA" id="ARBA00004123"/>
    </source>
</evidence>
<dbReference type="PANTHER" id="PTHR31845">
    <property type="entry name" value="FINGER DOMAIN PROTEIN, PUTATIVE-RELATED"/>
    <property type="match status" value="1"/>
</dbReference>
<organism evidence="7 8">
    <name type="scientific">Hyphopichia burtonii NRRL Y-1933</name>
    <dbReference type="NCBI Taxonomy" id="984485"/>
    <lineage>
        <taxon>Eukaryota</taxon>
        <taxon>Fungi</taxon>
        <taxon>Dikarya</taxon>
        <taxon>Ascomycota</taxon>
        <taxon>Saccharomycotina</taxon>
        <taxon>Pichiomycetes</taxon>
        <taxon>Debaryomycetaceae</taxon>
        <taxon>Hyphopichia</taxon>
    </lineage>
</organism>
<gene>
    <name evidence="7" type="ORF">HYPBUDRAFT_161948</name>
</gene>
<dbReference type="Proteomes" id="UP000095085">
    <property type="component" value="Unassembled WGS sequence"/>
</dbReference>
<keyword evidence="2" id="KW-0805">Transcription regulation</keyword>
<reference evidence="8" key="1">
    <citation type="submission" date="2016-05" db="EMBL/GenBank/DDBJ databases">
        <title>Comparative genomics of biotechnologically important yeasts.</title>
        <authorList>
            <consortium name="DOE Joint Genome Institute"/>
            <person name="Riley R."/>
            <person name="Haridas S."/>
            <person name="Wolfe K.H."/>
            <person name="Lopes M.R."/>
            <person name="Hittinger C.T."/>
            <person name="Goker M."/>
            <person name="Salamov A."/>
            <person name="Wisecaver J."/>
            <person name="Long T.M."/>
            <person name="Aerts A.L."/>
            <person name="Barry K."/>
            <person name="Choi C."/>
            <person name="Clum A."/>
            <person name="Coughlan A.Y."/>
            <person name="Deshpande S."/>
            <person name="Douglass A.P."/>
            <person name="Hanson S.J."/>
            <person name="Klenk H.-P."/>
            <person name="Labutti K."/>
            <person name="Lapidus A."/>
            <person name="Lindquist E."/>
            <person name="Lipzen A."/>
            <person name="Meier-Kolthoff J.P."/>
            <person name="Ohm R.A."/>
            <person name="Otillar R.P."/>
            <person name="Pangilinan J."/>
            <person name="Peng Y."/>
            <person name="Rokas A."/>
            <person name="Rosa C.A."/>
            <person name="Scheuner C."/>
            <person name="Sibirny A.A."/>
            <person name="Slot J.C."/>
            <person name="Stielow J.B."/>
            <person name="Sun H."/>
            <person name="Kurtzman C.P."/>
            <person name="Blackwell M."/>
            <person name="Grigoriev I.V."/>
            <person name="Jeffries T.W."/>
        </authorList>
    </citation>
    <scope>NUCLEOTIDE SEQUENCE [LARGE SCALE GENOMIC DNA]</scope>
    <source>
        <strain evidence="8">NRRL Y-1933</strain>
    </source>
</reference>
<accession>A0A1E4RIH6</accession>
<dbReference type="EMBL" id="KV454541">
    <property type="protein sequence ID" value="ODV67074.1"/>
    <property type="molecule type" value="Genomic_DNA"/>
</dbReference>
<dbReference type="Pfam" id="PF00172">
    <property type="entry name" value="Zn_clus"/>
    <property type="match status" value="1"/>
</dbReference>
<dbReference type="InterPro" id="IPR001138">
    <property type="entry name" value="Zn2Cys6_DnaBD"/>
</dbReference>
<dbReference type="SMART" id="SM00066">
    <property type="entry name" value="GAL4"/>
    <property type="match status" value="1"/>
</dbReference>
<dbReference type="OrthoDB" id="3163292at2759"/>
<feature type="domain" description="Zn(2)-C6 fungal-type" evidence="6">
    <location>
        <begin position="31"/>
        <end position="64"/>
    </location>
</feature>
<protein>
    <recommendedName>
        <fullName evidence="6">Zn(2)-C6 fungal-type domain-containing protein</fullName>
    </recommendedName>
</protein>
<dbReference type="InterPro" id="IPR036864">
    <property type="entry name" value="Zn2-C6_fun-type_DNA-bd_sf"/>
</dbReference>
<keyword evidence="4" id="KW-0804">Transcription</keyword>
<keyword evidence="8" id="KW-1185">Reference proteome</keyword>
<evidence type="ECO:0000259" key="6">
    <source>
        <dbReference type="PROSITE" id="PS50048"/>
    </source>
</evidence>
<dbReference type="GeneID" id="30997096"/>
<dbReference type="InterPro" id="IPR051089">
    <property type="entry name" value="prtT"/>
</dbReference>
<comment type="subcellular location">
    <subcellularLocation>
        <location evidence="1">Nucleus</location>
    </subcellularLocation>
</comment>
<dbReference type="PROSITE" id="PS50048">
    <property type="entry name" value="ZN2_CY6_FUNGAL_2"/>
    <property type="match status" value="1"/>
</dbReference>
<dbReference type="CDD" id="cd00067">
    <property type="entry name" value="GAL4"/>
    <property type="match status" value="1"/>
</dbReference>
<sequence>MVAIIIMSLQQKKRLRLITPARPIKGKVLKSCIRCRQHKTKCDASSTNPFPCTQCYKKNTDCTLDIITSTPKRSYDVLEKLTNEVHELRDVLDRIIERKNQTIKLLVDSGKQIQKINSVPNTPSVSEIQSCLNSPTNSPIQKSIDIDPIPTNIINDSFTINSNKQMRPISISFKQCEDYFKNYYLNYNKFLPILPNSLFENLNLRQIYRENDLLFWSIIITSKLSGSNTNEYFDLANHIKNLVVYKCWLNTPRDVYTLASLLILTTWPLPMIKLEKLQDNLSIKYLSLMKNLSLQLGLHKLEFINEFSHKTNMNISSESDLNNLIRERIYKFININSNYWLVYLGLSNSNYNGFQQDYIINKSANIDLFNNSKFNHQDNFINSLLKISLIQSKLNENMNDLINQPNNVSKLININMFEIILNDFQQNDKLIDDNLIRLSIEFTKLQLFTYAFSNVDLNIHDYKIIIYKAIQSCNLILQLWNLEFTNITNFNQLPIHYKFIIETVLLVLLRIFSSPLLNSVDDYKFVQNLFNKSFGILTKNSNRNWLLLNSKLIKIISKFNKLNNISILNSNKDTFFLVNKMKDYLVSSLHYELIYLIYDNEFNNKNNDSSSGNSNINDINWEIYVLFNFLVMTIGLVIKYPISNTKIVKLSLTLSKVLLSKSYDNEGWIKVQKSLYLLIKQTTDVDSNSVGLTNISFS</sequence>
<evidence type="ECO:0000313" key="7">
    <source>
        <dbReference type="EMBL" id="ODV67074.1"/>
    </source>
</evidence>
<evidence type="ECO:0000256" key="5">
    <source>
        <dbReference type="ARBA" id="ARBA00023242"/>
    </source>
</evidence>
<keyword evidence="3" id="KW-0238">DNA-binding</keyword>
<dbReference type="PROSITE" id="PS00463">
    <property type="entry name" value="ZN2_CY6_FUNGAL_1"/>
    <property type="match status" value="1"/>
</dbReference>
<evidence type="ECO:0000256" key="3">
    <source>
        <dbReference type="ARBA" id="ARBA00023125"/>
    </source>
</evidence>
<dbReference type="RefSeq" id="XP_020076141.1">
    <property type="nucleotide sequence ID" value="XM_020222547.1"/>
</dbReference>
<dbReference type="GO" id="GO:0000981">
    <property type="term" value="F:DNA-binding transcription factor activity, RNA polymerase II-specific"/>
    <property type="evidence" value="ECO:0007669"/>
    <property type="project" value="InterPro"/>
</dbReference>